<protein>
    <recommendedName>
        <fullName evidence="14">Peptidase M50 domain-containing protein</fullName>
    </recommendedName>
</protein>
<dbReference type="InterPro" id="IPR044537">
    <property type="entry name" value="Rip2-like"/>
</dbReference>
<feature type="transmembrane region" description="Helical" evidence="13">
    <location>
        <begin position="51"/>
        <end position="72"/>
    </location>
</feature>
<feature type="transmembrane region" description="Helical" evidence="13">
    <location>
        <begin position="123"/>
        <end position="144"/>
    </location>
</feature>
<evidence type="ECO:0000256" key="6">
    <source>
        <dbReference type="ARBA" id="ARBA00022692"/>
    </source>
</evidence>
<keyword evidence="8" id="KW-0378">Hydrolase</keyword>
<accession>A0A1F5EJR9</accession>
<dbReference type="InterPro" id="IPR052348">
    <property type="entry name" value="Metallopeptidase_M50B"/>
</dbReference>
<dbReference type="STRING" id="1797582.A2442_03640"/>
<dbReference type="EMBL" id="MFAE01000002">
    <property type="protein sequence ID" value="OGD67638.1"/>
    <property type="molecule type" value="Genomic_DNA"/>
</dbReference>
<organism evidence="15 16">
    <name type="scientific">Candidatus Campbellbacteria bacterium RIFOXYC2_FULL_35_25</name>
    <dbReference type="NCBI Taxonomy" id="1797582"/>
    <lineage>
        <taxon>Bacteria</taxon>
        <taxon>Candidatus Campbelliibacteriota</taxon>
    </lineage>
</organism>
<dbReference type="GO" id="GO:0046872">
    <property type="term" value="F:metal ion binding"/>
    <property type="evidence" value="ECO:0007669"/>
    <property type="project" value="UniProtKB-KW"/>
</dbReference>
<feature type="transmembrane region" description="Helical" evidence="13">
    <location>
        <begin position="92"/>
        <end position="111"/>
    </location>
</feature>
<keyword evidence="4" id="KW-1003">Cell membrane</keyword>
<evidence type="ECO:0000256" key="3">
    <source>
        <dbReference type="ARBA" id="ARBA00007931"/>
    </source>
</evidence>
<dbReference type="InterPro" id="IPR008915">
    <property type="entry name" value="Peptidase_M50"/>
</dbReference>
<evidence type="ECO:0000256" key="8">
    <source>
        <dbReference type="ARBA" id="ARBA00022801"/>
    </source>
</evidence>
<evidence type="ECO:0000256" key="13">
    <source>
        <dbReference type="SAM" id="Phobius"/>
    </source>
</evidence>
<dbReference type="PANTHER" id="PTHR35864">
    <property type="entry name" value="ZINC METALLOPROTEASE MJ0611-RELATED"/>
    <property type="match status" value="1"/>
</dbReference>
<dbReference type="AlphaFoldDB" id="A0A1F5EJR9"/>
<name>A0A1F5EJR9_9BACT</name>
<dbReference type="Pfam" id="PF02163">
    <property type="entry name" value="Peptidase_M50"/>
    <property type="match status" value="1"/>
</dbReference>
<comment type="subcellular location">
    <subcellularLocation>
        <location evidence="2">Cell membrane</location>
        <topology evidence="2">Multi-pass membrane protein</topology>
    </subcellularLocation>
</comment>
<feature type="transmembrane region" description="Helical" evidence="13">
    <location>
        <begin position="6"/>
        <end position="30"/>
    </location>
</feature>
<gene>
    <name evidence="15" type="ORF">A2442_03640</name>
</gene>
<keyword evidence="6 13" id="KW-0812">Transmembrane</keyword>
<evidence type="ECO:0000259" key="14">
    <source>
        <dbReference type="Pfam" id="PF02163"/>
    </source>
</evidence>
<keyword evidence="11" id="KW-0482">Metalloprotease</keyword>
<comment type="similarity">
    <text evidence="3">Belongs to the peptidase M50B family.</text>
</comment>
<dbReference type="GO" id="GO:0005886">
    <property type="term" value="C:plasma membrane"/>
    <property type="evidence" value="ECO:0007669"/>
    <property type="project" value="UniProtKB-SubCell"/>
</dbReference>
<evidence type="ECO:0000313" key="15">
    <source>
        <dbReference type="EMBL" id="OGD67638.1"/>
    </source>
</evidence>
<dbReference type="GO" id="GO:0008237">
    <property type="term" value="F:metallopeptidase activity"/>
    <property type="evidence" value="ECO:0007669"/>
    <property type="project" value="UniProtKB-KW"/>
</dbReference>
<keyword evidence="5" id="KW-0645">Protease</keyword>
<evidence type="ECO:0000256" key="12">
    <source>
        <dbReference type="ARBA" id="ARBA00023136"/>
    </source>
</evidence>
<dbReference type="Proteomes" id="UP000179003">
    <property type="component" value="Unassembled WGS sequence"/>
</dbReference>
<feature type="transmembrane region" description="Helical" evidence="13">
    <location>
        <begin position="174"/>
        <end position="200"/>
    </location>
</feature>
<keyword evidence="12 13" id="KW-0472">Membrane</keyword>
<sequence length="205" mass="22859">MEVDFIFSIVILIMSVVVHEVSHGYTAYLFGDPTAKLAGRLTLNPFKHLDLQGSLIIPAIAYYFTGFIFGWAKPVPYNPYNLKNAKVGEPMVALAGPLSNFLVAIIFGVLIRFSGELGLASDSFIKATGMIVLINLVLGLFNLIPIPPLDGSKVLFGILPHNLIKVRYFLEKNYIWLILFFIFFLWKFLTPVISLLFFLITGVGL</sequence>
<evidence type="ECO:0000313" key="16">
    <source>
        <dbReference type="Proteomes" id="UP000179003"/>
    </source>
</evidence>
<comment type="caution">
    <text evidence="15">The sequence shown here is derived from an EMBL/GenBank/DDBJ whole genome shotgun (WGS) entry which is preliminary data.</text>
</comment>
<keyword evidence="10 13" id="KW-1133">Transmembrane helix</keyword>
<proteinExistence type="inferred from homology"/>
<evidence type="ECO:0000256" key="2">
    <source>
        <dbReference type="ARBA" id="ARBA00004651"/>
    </source>
</evidence>
<feature type="domain" description="Peptidase M50" evidence="14">
    <location>
        <begin position="123"/>
        <end position="182"/>
    </location>
</feature>
<keyword evidence="7" id="KW-0479">Metal-binding</keyword>
<evidence type="ECO:0000256" key="1">
    <source>
        <dbReference type="ARBA" id="ARBA00001947"/>
    </source>
</evidence>
<dbReference type="CDD" id="cd06158">
    <property type="entry name" value="S2P-M50_like_1"/>
    <property type="match status" value="1"/>
</dbReference>
<evidence type="ECO:0000256" key="10">
    <source>
        <dbReference type="ARBA" id="ARBA00022989"/>
    </source>
</evidence>
<keyword evidence="9" id="KW-0862">Zinc</keyword>
<dbReference type="GO" id="GO:0006508">
    <property type="term" value="P:proteolysis"/>
    <property type="evidence" value="ECO:0007669"/>
    <property type="project" value="UniProtKB-KW"/>
</dbReference>
<evidence type="ECO:0000256" key="5">
    <source>
        <dbReference type="ARBA" id="ARBA00022670"/>
    </source>
</evidence>
<evidence type="ECO:0000256" key="4">
    <source>
        <dbReference type="ARBA" id="ARBA00022475"/>
    </source>
</evidence>
<reference evidence="15 16" key="1">
    <citation type="journal article" date="2016" name="Nat. Commun.">
        <title>Thousands of microbial genomes shed light on interconnected biogeochemical processes in an aquifer system.</title>
        <authorList>
            <person name="Anantharaman K."/>
            <person name="Brown C.T."/>
            <person name="Hug L.A."/>
            <person name="Sharon I."/>
            <person name="Castelle C.J."/>
            <person name="Probst A.J."/>
            <person name="Thomas B.C."/>
            <person name="Singh A."/>
            <person name="Wilkins M.J."/>
            <person name="Karaoz U."/>
            <person name="Brodie E.L."/>
            <person name="Williams K.H."/>
            <person name="Hubbard S.S."/>
            <person name="Banfield J.F."/>
        </authorList>
    </citation>
    <scope>NUCLEOTIDE SEQUENCE [LARGE SCALE GENOMIC DNA]</scope>
</reference>
<dbReference type="PANTHER" id="PTHR35864:SF1">
    <property type="entry name" value="ZINC METALLOPROTEASE YWHC-RELATED"/>
    <property type="match status" value="1"/>
</dbReference>
<evidence type="ECO:0000256" key="7">
    <source>
        <dbReference type="ARBA" id="ARBA00022723"/>
    </source>
</evidence>
<comment type="cofactor">
    <cofactor evidence="1">
        <name>Zn(2+)</name>
        <dbReference type="ChEBI" id="CHEBI:29105"/>
    </cofactor>
</comment>
<evidence type="ECO:0000256" key="9">
    <source>
        <dbReference type="ARBA" id="ARBA00022833"/>
    </source>
</evidence>
<evidence type="ECO:0000256" key="11">
    <source>
        <dbReference type="ARBA" id="ARBA00023049"/>
    </source>
</evidence>